<organism evidence="3 4">
    <name type="scientific">Ferruginivarius sediminum</name>
    <dbReference type="NCBI Taxonomy" id="2661937"/>
    <lineage>
        <taxon>Bacteria</taxon>
        <taxon>Pseudomonadati</taxon>
        <taxon>Pseudomonadota</taxon>
        <taxon>Alphaproteobacteria</taxon>
        <taxon>Rhodospirillales</taxon>
        <taxon>Rhodospirillaceae</taxon>
        <taxon>Ferruginivarius</taxon>
    </lineage>
</organism>
<sequence>MNRRRPALLIVLLLPFIAVAAALPFLRNWPLLAAIEESTLDWRFALRGARVPDAPVVILAIDDRTVSANGGWPLPREVLAQAIDRMTASGAGVIALDLLFAESGETDQADLALAGSIRRSQRTVLPVALTFKDKRGEPQTAHEAMAAHTLTLVRRPGAPEIPGARGALPPVSVLAEAARGLGHVDVVLGEDGALRQIHPAVEYDGLIMPALPVSIARLLDDRRGRAFRLDLPGGLQVGGRHVAVGLGGRWTLNFYGPEGTFPTYSLQALLAGRLPSERLNGAVVWVGATATAIGDTFVTPFDRKLPGVEGLATATANLLADGFIVRNEWAALTDMLAVIVVGAATAAAARRPSALQVIAISPLPVAIWFAVTVLAFSHWGIWLNLTVPGLTGLATGSVIGAWDLALSDSQRRRLSAYIPGPVASALTSTDRPAFEGRTQPAAVLFVDMADFTAQSELAGLDATVSLLRRLHAMVEEVAAAHGGYVDSFSGDGAMLVFGVPNPSGTDASNALACAHALLSNARKLDLEVRVGVHWGELRVARFGGKRFRQITVAGDTVNLASRLVEAAKMHEARLAASDALVSRIEASGGSDPAAHLRKVPAVHIRGRRTPTDIWLKSG</sequence>
<dbReference type="SUPFAM" id="SSF55073">
    <property type="entry name" value="Nucleotide cyclase"/>
    <property type="match status" value="1"/>
</dbReference>
<dbReference type="InterPro" id="IPR050697">
    <property type="entry name" value="Adenylyl/Guanylyl_Cyclase_3/4"/>
</dbReference>
<dbReference type="SMART" id="SM01080">
    <property type="entry name" value="CHASE2"/>
    <property type="match status" value="1"/>
</dbReference>
<protein>
    <submittedName>
        <fullName evidence="3">Adenylate/guanylate cyclase domain-containing protein</fullName>
    </submittedName>
</protein>
<dbReference type="SMART" id="SM00044">
    <property type="entry name" value="CYCc"/>
    <property type="match status" value="1"/>
</dbReference>
<evidence type="ECO:0000313" key="4">
    <source>
        <dbReference type="Proteomes" id="UP000253941"/>
    </source>
</evidence>
<dbReference type="InterPro" id="IPR001054">
    <property type="entry name" value="A/G_cyclase"/>
</dbReference>
<evidence type="ECO:0000256" key="1">
    <source>
        <dbReference type="SAM" id="Phobius"/>
    </source>
</evidence>
<dbReference type="InterPro" id="IPR029787">
    <property type="entry name" value="Nucleotide_cyclase"/>
</dbReference>
<feature type="domain" description="Guanylate cyclase" evidence="2">
    <location>
        <begin position="442"/>
        <end position="564"/>
    </location>
</feature>
<dbReference type="Pfam" id="PF05226">
    <property type="entry name" value="CHASE2"/>
    <property type="match status" value="1"/>
</dbReference>
<dbReference type="CDD" id="cd07302">
    <property type="entry name" value="CHD"/>
    <property type="match status" value="1"/>
</dbReference>
<gene>
    <name evidence="3" type="ORF">DRB17_08870</name>
</gene>
<dbReference type="PANTHER" id="PTHR43081:SF20">
    <property type="entry name" value="TWO-COMPONENT RESPONSE REGULATOR"/>
    <property type="match status" value="1"/>
</dbReference>
<dbReference type="GO" id="GO:0035556">
    <property type="term" value="P:intracellular signal transduction"/>
    <property type="evidence" value="ECO:0007669"/>
    <property type="project" value="InterPro"/>
</dbReference>
<dbReference type="GO" id="GO:0006171">
    <property type="term" value="P:cAMP biosynthetic process"/>
    <property type="evidence" value="ECO:0007669"/>
    <property type="project" value="TreeGrafter"/>
</dbReference>
<accession>A0A369TAH3</accession>
<dbReference type="AlphaFoldDB" id="A0A369TAH3"/>
<proteinExistence type="predicted"/>
<dbReference type="GO" id="GO:0004016">
    <property type="term" value="F:adenylate cyclase activity"/>
    <property type="evidence" value="ECO:0007669"/>
    <property type="project" value="UniProtKB-ARBA"/>
</dbReference>
<feature type="transmembrane region" description="Helical" evidence="1">
    <location>
        <begin position="355"/>
        <end position="376"/>
    </location>
</feature>
<dbReference type="InterPro" id="IPR007890">
    <property type="entry name" value="CHASE2"/>
</dbReference>
<dbReference type="PANTHER" id="PTHR43081">
    <property type="entry name" value="ADENYLATE CYCLASE, TERMINAL-DIFFERENTIATION SPECIFIC-RELATED"/>
    <property type="match status" value="1"/>
</dbReference>
<dbReference type="Proteomes" id="UP000253941">
    <property type="component" value="Unassembled WGS sequence"/>
</dbReference>
<dbReference type="Pfam" id="PF00211">
    <property type="entry name" value="Guanylate_cyc"/>
    <property type="match status" value="1"/>
</dbReference>
<name>A0A369TAH3_9PROT</name>
<comment type="caution">
    <text evidence="3">The sequence shown here is derived from an EMBL/GenBank/DDBJ whole genome shotgun (WGS) entry which is preliminary data.</text>
</comment>
<keyword evidence="4" id="KW-1185">Reference proteome</keyword>
<dbReference type="Gene3D" id="3.30.70.1230">
    <property type="entry name" value="Nucleotide cyclase"/>
    <property type="match status" value="1"/>
</dbReference>
<evidence type="ECO:0000313" key="3">
    <source>
        <dbReference type="EMBL" id="RDD62329.1"/>
    </source>
</evidence>
<keyword evidence="1" id="KW-0812">Transmembrane</keyword>
<keyword evidence="1" id="KW-1133">Transmembrane helix</keyword>
<evidence type="ECO:0000259" key="2">
    <source>
        <dbReference type="PROSITE" id="PS50125"/>
    </source>
</evidence>
<keyword evidence="1" id="KW-0472">Membrane</keyword>
<reference evidence="3 4" key="1">
    <citation type="submission" date="2018-07" db="EMBL/GenBank/DDBJ databases">
        <title>Venubactetium sediminum gen. nov., sp. nov., isolated from a marine solar saltern.</title>
        <authorList>
            <person name="Wang S."/>
        </authorList>
    </citation>
    <scope>NUCLEOTIDE SEQUENCE [LARGE SCALE GENOMIC DNA]</scope>
    <source>
        <strain evidence="3 4">WD2A32</strain>
    </source>
</reference>
<dbReference type="EMBL" id="QPMH01000006">
    <property type="protein sequence ID" value="RDD62329.1"/>
    <property type="molecule type" value="Genomic_DNA"/>
</dbReference>
<feature type="transmembrane region" description="Helical" evidence="1">
    <location>
        <begin position="329"/>
        <end position="348"/>
    </location>
</feature>
<feature type="transmembrane region" description="Helical" evidence="1">
    <location>
        <begin position="382"/>
        <end position="405"/>
    </location>
</feature>
<dbReference type="PROSITE" id="PS50125">
    <property type="entry name" value="GUANYLATE_CYCLASE_2"/>
    <property type="match status" value="1"/>
</dbReference>